<feature type="repeat" description="WD" evidence="3">
    <location>
        <begin position="898"/>
        <end position="939"/>
    </location>
</feature>
<dbReference type="SUPFAM" id="SSF48452">
    <property type="entry name" value="TPR-like"/>
    <property type="match status" value="1"/>
</dbReference>
<dbReference type="InterPro" id="IPR019775">
    <property type="entry name" value="WD40_repeat_CS"/>
</dbReference>
<feature type="transmembrane region" description="Helical" evidence="4">
    <location>
        <begin position="190"/>
        <end position="211"/>
    </location>
</feature>
<dbReference type="Proteomes" id="UP001238163">
    <property type="component" value="Unassembled WGS sequence"/>
</dbReference>
<protein>
    <submittedName>
        <fullName evidence="6">WD40 repeat protein</fullName>
    </submittedName>
</protein>
<keyword evidence="7" id="KW-1185">Reference proteome</keyword>
<evidence type="ECO:0000256" key="2">
    <source>
        <dbReference type="ARBA" id="ARBA00022737"/>
    </source>
</evidence>
<keyword evidence="4" id="KW-0472">Membrane</keyword>
<dbReference type="PANTHER" id="PTHR19848">
    <property type="entry name" value="WD40 REPEAT PROTEIN"/>
    <property type="match status" value="1"/>
</dbReference>
<dbReference type="PROSITE" id="PS50294">
    <property type="entry name" value="WD_REPEATS_REGION"/>
    <property type="match status" value="6"/>
</dbReference>
<evidence type="ECO:0000256" key="4">
    <source>
        <dbReference type="SAM" id="Phobius"/>
    </source>
</evidence>
<dbReference type="Gene3D" id="2.130.10.10">
    <property type="entry name" value="YVTN repeat-like/Quinoprotein amine dehydrogenase"/>
    <property type="match status" value="4"/>
</dbReference>
<dbReference type="Gene3D" id="3.40.50.10140">
    <property type="entry name" value="Toll/interleukin-1 receptor homology (TIR) domain"/>
    <property type="match status" value="1"/>
</dbReference>
<dbReference type="EMBL" id="JAUSVL010000001">
    <property type="protein sequence ID" value="MDQ0290519.1"/>
    <property type="molecule type" value="Genomic_DNA"/>
</dbReference>
<dbReference type="Gene3D" id="1.25.40.10">
    <property type="entry name" value="Tetratricopeptide repeat domain"/>
    <property type="match status" value="1"/>
</dbReference>
<dbReference type="PROSITE" id="PS50082">
    <property type="entry name" value="WD_REPEATS_2"/>
    <property type="match status" value="9"/>
</dbReference>
<feature type="repeat" description="WD" evidence="3">
    <location>
        <begin position="982"/>
        <end position="1013"/>
    </location>
</feature>
<name>A0AAE3VHF7_9BACT</name>
<feature type="repeat" description="WD" evidence="3">
    <location>
        <begin position="389"/>
        <end position="430"/>
    </location>
</feature>
<accession>A0AAE3VHF7</accession>
<dbReference type="SMART" id="SM00320">
    <property type="entry name" value="WD40"/>
    <property type="match status" value="14"/>
</dbReference>
<dbReference type="InterPro" id="IPR036322">
    <property type="entry name" value="WD40_repeat_dom_sf"/>
</dbReference>
<evidence type="ECO:0000259" key="5">
    <source>
        <dbReference type="Pfam" id="PF13676"/>
    </source>
</evidence>
<organism evidence="6 7">
    <name type="scientific">Oligosphaera ethanolica</name>
    <dbReference type="NCBI Taxonomy" id="760260"/>
    <lineage>
        <taxon>Bacteria</taxon>
        <taxon>Pseudomonadati</taxon>
        <taxon>Lentisphaerota</taxon>
        <taxon>Oligosphaeria</taxon>
        <taxon>Oligosphaerales</taxon>
        <taxon>Oligosphaeraceae</taxon>
        <taxon>Oligosphaera</taxon>
    </lineage>
</organism>
<reference evidence="6" key="1">
    <citation type="submission" date="2023-07" db="EMBL/GenBank/DDBJ databases">
        <title>Genomic Encyclopedia of Type Strains, Phase IV (KMG-IV): sequencing the most valuable type-strain genomes for metagenomic binning, comparative biology and taxonomic classification.</title>
        <authorList>
            <person name="Goeker M."/>
        </authorList>
    </citation>
    <scope>NUCLEOTIDE SEQUENCE</scope>
    <source>
        <strain evidence="6">DSM 24202</strain>
    </source>
</reference>
<dbReference type="InterPro" id="IPR035897">
    <property type="entry name" value="Toll_tir_struct_dom_sf"/>
</dbReference>
<evidence type="ECO:0000256" key="1">
    <source>
        <dbReference type="ARBA" id="ARBA00022574"/>
    </source>
</evidence>
<dbReference type="InterPro" id="IPR000157">
    <property type="entry name" value="TIR_dom"/>
</dbReference>
<dbReference type="InterPro" id="IPR001680">
    <property type="entry name" value="WD40_rpt"/>
</dbReference>
<dbReference type="PANTHER" id="PTHR19848:SF8">
    <property type="entry name" value="F-BOX AND WD REPEAT DOMAIN CONTAINING 7"/>
    <property type="match status" value="1"/>
</dbReference>
<sequence length="1379" mass="151107">MENGKTKSYWAFISYSSKDRRVGQWLHRRLETYPIPPEFRGQELFDGAVLGKNLRPIFRDRDELASSADLGEAIRKALEASRFLVVLCSRNAARSQWVNKEIVDYQAMGKGNRILALILDGEPNATARGHEQDECFPPALRYPAEPIAGDLRKEGDGKARGFLKILAGIAQLDFDQLYRRHERAQARKRLVATIVAAVLLAVFGTLAFIAWTQKREAQRQRDRALTAETLAKQAEGKAVESEQKTRMQAAQSDFLKACDLLESDQSDAALAYVARALSHNPDHLASQARFVSLVVREDRPRLLAMMQHGESVNSVAFSPDGTRIISAGGDKAARVWDADTGNPLGGPLHHEDVVTTAQFSRDGTRIVTASWDKTARVWDVATGEAIGTPMHHEGMVNCAQFSPDGTRIVTACRDKAARVWDAATGKPLGEPLHHNDEVASAQFSPDGRRVLTVFGEVNGPLLCGHSGGWCVWDTGTGTLVAEPNLQDDIRSATFSPEGGSVLTTRGAFGFTRTGGRGTWEKGCAMVWEMLTGAPFSGEAMWHEAMVSSAAFTPDGYWIVTAGYDKSAQVWEAATGKPIGEPMRHDRAVWDASFSPDGRRAATSSGGSVWVWEVRSGMPVSRPVFPGESVERATFSPDGRRVLVTSNVSTVQIWDVATESPICRPMQHKPEIFLFRTVFSPDGRWVLTALNDNTVQVWEAATGKPAGQPLSHKATVNSAQFNQDSRWVVTASGTSNWGATESGEMDLIGEGEAQVWDAATGIPVGEPMRHRGEVYGVAFSPDKRWVVTESGEFGNLKVQVWDAATRKPVGEEIGPEHNMCFAAFSPDSIRVLTKQGMMEYGEARVWDAATGKSVCEPMRHNDFICEAIFSPDGSLVATASEDWTARVWDATTGRPVSELMRHEGGCNIGGFTADGKLILTSSSDQTAQVWEARTGKPVSAPMQHDGDIYGASFSADSNWVLTWSSDLSAQVWDAATGKPVSNPMQHQDAVRSAEFSPDGHWLLTVSDEGSAKLWPFPPIPLKLGPDEVKLIGQLAALVAGFRLDSDTGLLQAVPGEERVRLRNELLHHTDNPVMGGLVRWVVNAPLDRPISPFHDQTVREYLLAHPDRMIEAARQGDLSEVALAIEVGVPADTPDIAGRTAAWLAADRGHNAMLALIWKQPVFDLAAIRTEVAAGKRSRIELVHALCCAAAQAARNDYQADARTLYMEALVAVSDTTLDGGRWRLLILSQLSELSFRGKDYPAAAGWSAQLVALVNRQLTDRPGHIQLLADDVLPRLTWYRLLAGRFAAALPDGEQAVALLGHDKACPARLNLAHAYLFNGQFEKAKAIYEKYARTSFLDGREWNDEARSDFMLLRDAGHDHPDMKRIEAMLREKSKARW</sequence>
<gene>
    <name evidence="6" type="ORF">J3R75_002626</name>
</gene>
<dbReference type="InterPro" id="IPR011047">
    <property type="entry name" value="Quinoprotein_ADH-like_sf"/>
</dbReference>
<feature type="domain" description="TIR" evidence="5">
    <location>
        <begin position="12"/>
        <end position="121"/>
    </location>
</feature>
<dbReference type="InterPro" id="IPR011990">
    <property type="entry name" value="TPR-like_helical_dom_sf"/>
</dbReference>
<dbReference type="GO" id="GO:0007165">
    <property type="term" value="P:signal transduction"/>
    <property type="evidence" value="ECO:0007669"/>
    <property type="project" value="InterPro"/>
</dbReference>
<dbReference type="InterPro" id="IPR020472">
    <property type="entry name" value="WD40_PAC1"/>
</dbReference>
<feature type="repeat" description="WD" evidence="3">
    <location>
        <begin position="940"/>
        <end position="981"/>
    </location>
</feature>
<keyword evidence="1 3" id="KW-0853">WD repeat</keyword>
<feature type="repeat" description="WD" evidence="3">
    <location>
        <begin position="539"/>
        <end position="580"/>
    </location>
</feature>
<dbReference type="SUPFAM" id="SSF50978">
    <property type="entry name" value="WD40 repeat-like"/>
    <property type="match status" value="1"/>
</dbReference>
<dbReference type="RefSeq" id="WP_307262100.1">
    <property type="nucleotide sequence ID" value="NZ_JAUSVL010000001.1"/>
</dbReference>
<evidence type="ECO:0000313" key="6">
    <source>
        <dbReference type="EMBL" id="MDQ0290519.1"/>
    </source>
</evidence>
<dbReference type="InterPro" id="IPR015943">
    <property type="entry name" value="WD40/YVTN_repeat-like_dom_sf"/>
</dbReference>
<keyword evidence="4" id="KW-0812">Transmembrane</keyword>
<feature type="repeat" description="WD" evidence="3">
    <location>
        <begin position="305"/>
        <end position="346"/>
    </location>
</feature>
<dbReference type="Pfam" id="PF00400">
    <property type="entry name" value="WD40"/>
    <property type="match status" value="11"/>
</dbReference>
<keyword evidence="2" id="KW-0677">Repeat</keyword>
<dbReference type="PROSITE" id="PS00678">
    <property type="entry name" value="WD_REPEATS_1"/>
    <property type="match status" value="7"/>
</dbReference>
<evidence type="ECO:0000256" key="3">
    <source>
        <dbReference type="PROSITE-ProRule" id="PRU00221"/>
    </source>
</evidence>
<dbReference type="CDD" id="cd00200">
    <property type="entry name" value="WD40"/>
    <property type="match status" value="2"/>
</dbReference>
<feature type="repeat" description="WD" evidence="3">
    <location>
        <begin position="347"/>
        <end position="388"/>
    </location>
</feature>
<dbReference type="PRINTS" id="PR00320">
    <property type="entry name" value="GPROTEINBRPT"/>
</dbReference>
<evidence type="ECO:0000313" key="7">
    <source>
        <dbReference type="Proteomes" id="UP001238163"/>
    </source>
</evidence>
<dbReference type="SUPFAM" id="SSF50998">
    <property type="entry name" value="Quinoprotein alcohol dehydrogenase-like"/>
    <property type="match status" value="1"/>
</dbReference>
<feature type="repeat" description="WD" evidence="3">
    <location>
        <begin position="678"/>
        <end position="707"/>
    </location>
</feature>
<comment type="caution">
    <text evidence="6">The sequence shown here is derived from an EMBL/GenBank/DDBJ whole genome shotgun (WGS) entry which is preliminary data.</text>
</comment>
<keyword evidence="4" id="KW-1133">Transmembrane helix</keyword>
<proteinExistence type="predicted"/>
<dbReference type="Pfam" id="PF13676">
    <property type="entry name" value="TIR_2"/>
    <property type="match status" value="1"/>
</dbReference>
<dbReference type="SUPFAM" id="SSF52200">
    <property type="entry name" value="Toll/Interleukin receptor TIR domain"/>
    <property type="match status" value="1"/>
</dbReference>
<feature type="repeat" description="WD" evidence="3">
    <location>
        <begin position="856"/>
        <end position="897"/>
    </location>
</feature>